<gene>
    <name evidence="10" type="ORF">GCM10009755_08080</name>
</gene>
<feature type="region of interest" description="Disordered" evidence="8">
    <location>
        <begin position="657"/>
        <end position="679"/>
    </location>
</feature>
<dbReference type="Proteomes" id="UP001500755">
    <property type="component" value="Unassembled WGS sequence"/>
</dbReference>
<evidence type="ECO:0000256" key="2">
    <source>
        <dbReference type="ARBA" id="ARBA00005658"/>
    </source>
</evidence>
<dbReference type="NCBIfam" id="TIGR00842">
    <property type="entry name" value="bcct"/>
    <property type="match status" value="1"/>
</dbReference>
<evidence type="ECO:0000313" key="11">
    <source>
        <dbReference type="Proteomes" id="UP001500755"/>
    </source>
</evidence>
<feature type="transmembrane region" description="Helical" evidence="9">
    <location>
        <begin position="423"/>
        <end position="448"/>
    </location>
</feature>
<proteinExistence type="inferred from homology"/>
<evidence type="ECO:0000256" key="9">
    <source>
        <dbReference type="SAM" id="Phobius"/>
    </source>
</evidence>
<evidence type="ECO:0000313" key="10">
    <source>
        <dbReference type="EMBL" id="GAA2001951.1"/>
    </source>
</evidence>
<evidence type="ECO:0000256" key="7">
    <source>
        <dbReference type="ARBA" id="ARBA00023136"/>
    </source>
</evidence>
<organism evidence="10 11">
    <name type="scientific">Brevibacterium samyangense</name>
    <dbReference type="NCBI Taxonomy" id="366888"/>
    <lineage>
        <taxon>Bacteria</taxon>
        <taxon>Bacillati</taxon>
        <taxon>Actinomycetota</taxon>
        <taxon>Actinomycetes</taxon>
        <taxon>Micrococcales</taxon>
        <taxon>Brevibacteriaceae</taxon>
        <taxon>Brevibacterium</taxon>
    </lineage>
</organism>
<keyword evidence="7 9" id="KW-0472">Membrane</keyword>
<feature type="compositionally biased region" description="Polar residues" evidence="8">
    <location>
        <begin position="29"/>
        <end position="38"/>
    </location>
</feature>
<feature type="transmembrane region" description="Helical" evidence="9">
    <location>
        <begin position="84"/>
        <end position="102"/>
    </location>
</feature>
<feature type="compositionally biased region" description="Polar residues" evidence="8">
    <location>
        <begin position="12"/>
        <end position="22"/>
    </location>
</feature>
<evidence type="ECO:0000256" key="5">
    <source>
        <dbReference type="ARBA" id="ARBA00022692"/>
    </source>
</evidence>
<comment type="similarity">
    <text evidence="2">Belongs to the BCCT transporter (TC 2.A.15) family.</text>
</comment>
<evidence type="ECO:0000256" key="3">
    <source>
        <dbReference type="ARBA" id="ARBA00022448"/>
    </source>
</evidence>
<feature type="transmembrane region" description="Helical" evidence="9">
    <location>
        <begin position="164"/>
        <end position="183"/>
    </location>
</feature>
<keyword evidence="11" id="KW-1185">Reference proteome</keyword>
<keyword evidence="6 9" id="KW-1133">Transmembrane helix</keyword>
<feature type="transmembrane region" description="Helical" evidence="9">
    <location>
        <begin position="393"/>
        <end position="411"/>
    </location>
</feature>
<feature type="transmembrane region" description="Helical" evidence="9">
    <location>
        <begin position="552"/>
        <end position="572"/>
    </location>
</feature>
<feature type="transmembrane region" description="Helical" evidence="9">
    <location>
        <begin position="521"/>
        <end position="540"/>
    </location>
</feature>
<name>A0ABP5EPX4_9MICO</name>
<dbReference type="PANTHER" id="PTHR30047">
    <property type="entry name" value="HIGH-AFFINITY CHOLINE TRANSPORT PROTEIN-RELATED"/>
    <property type="match status" value="1"/>
</dbReference>
<keyword evidence="4" id="KW-1003">Cell membrane</keyword>
<keyword evidence="3" id="KW-0813">Transport</keyword>
<dbReference type="Pfam" id="PF02028">
    <property type="entry name" value="BCCT"/>
    <property type="match status" value="1"/>
</dbReference>
<dbReference type="RefSeq" id="WP_344307205.1">
    <property type="nucleotide sequence ID" value="NZ_BAAANO010000008.1"/>
</dbReference>
<comment type="caution">
    <text evidence="10">The sequence shown here is derived from an EMBL/GenBank/DDBJ whole genome shotgun (WGS) entry which is preliminary data.</text>
</comment>
<sequence>MTESTGRPAPGSAQNDAVSNEATQDESARTASAEGSTRQKPRRPRREAAARILREIEYPHGIHPALVPGVSVEDQRIRYGVDTVILGVVGVLVVGFVVWGMLAPDMVFDVSSVALGWVMHNLGWVFNVVAIVLVVFLLVIALSRYGRIPLGLDGGKPEYSTASWVAMLFGAGIGIGIIFFGPYEPITYYLDPLPGLYDPGTAEAVKGAMAQAALHWGINAWAIYAVVGLAVAYVSYRRGRVPLMSSVLEPLFGAKPDGIGPRIIDSLSIIATLFGTAASLGIGALQIGRGVQLVTGWSTAANQIAIGIIVVLTIGTIISAVSGVARGIRRLSNINLVLSIALAVFFFVVGPTVFLMNIIPGVIVDYFGSMPDMLAATMADGADTEAFLSSWTTFYWAWWVSWSPFVGVFLAKISQGRTIRQFVLGVLFIPSAIIILAFTILGGTTIWLQRLNGSIAADGTADSLPAPEEIFFLVVDQLPAAEILVPIVMAMLAIFFITSADSASIVNSQLSQRGNPTPNRLVTAFWAVCMAGIAVVILLMGGRDALQGLQNLVTVTALPFCVIIVLMCVALVKELRNDPFSIRDDFRTAALENAVRQGVQEYGDNFALSVEPTAPDSDFAAGGEFDSTADEVTEWYTRTDEDGEPVEYDYEIGAYVDDNGDPVDAEGNPIEVDRKPDTE</sequence>
<dbReference type="EMBL" id="BAAANO010000008">
    <property type="protein sequence ID" value="GAA2001951.1"/>
    <property type="molecule type" value="Genomic_DNA"/>
</dbReference>
<evidence type="ECO:0000256" key="1">
    <source>
        <dbReference type="ARBA" id="ARBA00004651"/>
    </source>
</evidence>
<accession>A0ABP5EPX4</accession>
<feature type="region of interest" description="Disordered" evidence="8">
    <location>
        <begin position="1"/>
        <end position="46"/>
    </location>
</feature>
<feature type="transmembrane region" description="Helical" evidence="9">
    <location>
        <begin position="218"/>
        <end position="236"/>
    </location>
</feature>
<feature type="transmembrane region" description="Helical" evidence="9">
    <location>
        <begin position="483"/>
        <end position="500"/>
    </location>
</feature>
<feature type="transmembrane region" description="Helical" evidence="9">
    <location>
        <begin position="267"/>
        <end position="288"/>
    </location>
</feature>
<feature type="transmembrane region" description="Helical" evidence="9">
    <location>
        <begin position="300"/>
        <end position="324"/>
    </location>
</feature>
<dbReference type="PANTHER" id="PTHR30047:SF7">
    <property type="entry name" value="HIGH-AFFINITY CHOLINE TRANSPORT PROTEIN"/>
    <property type="match status" value="1"/>
</dbReference>
<feature type="transmembrane region" description="Helical" evidence="9">
    <location>
        <begin position="122"/>
        <end position="143"/>
    </location>
</feature>
<reference evidence="11" key="1">
    <citation type="journal article" date="2019" name="Int. J. Syst. Evol. Microbiol.">
        <title>The Global Catalogue of Microorganisms (GCM) 10K type strain sequencing project: providing services to taxonomists for standard genome sequencing and annotation.</title>
        <authorList>
            <consortium name="The Broad Institute Genomics Platform"/>
            <consortium name="The Broad Institute Genome Sequencing Center for Infectious Disease"/>
            <person name="Wu L."/>
            <person name="Ma J."/>
        </authorList>
    </citation>
    <scope>NUCLEOTIDE SEQUENCE [LARGE SCALE GENOMIC DNA]</scope>
    <source>
        <strain evidence="11">JCM 14546</strain>
    </source>
</reference>
<feature type="transmembrane region" description="Helical" evidence="9">
    <location>
        <begin position="336"/>
        <end position="363"/>
    </location>
</feature>
<evidence type="ECO:0000256" key="8">
    <source>
        <dbReference type="SAM" id="MobiDB-lite"/>
    </source>
</evidence>
<comment type="subcellular location">
    <subcellularLocation>
        <location evidence="1">Cell membrane</location>
        <topology evidence="1">Multi-pass membrane protein</topology>
    </subcellularLocation>
</comment>
<keyword evidence="5 9" id="KW-0812">Transmembrane</keyword>
<protein>
    <submittedName>
        <fullName evidence="10">BCCT family transporter</fullName>
    </submittedName>
</protein>
<evidence type="ECO:0000256" key="6">
    <source>
        <dbReference type="ARBA" id="ARBA00022989"/>
    </source>
</evidence>
<dbReference type="InterPro" id="IPR000060">
    <property type="entry name" value="BCCT_transptr"/>
</dbReference>
<evidence type="ECO:0000256" key="4">
    <source>
        <dbReference type="ARBA" id="ARBA00022475"/>
    </source>
</evidence>